<keyword evidence="2" id="KW-0964">Secreted</keyword>
<feature type="chain" id="PRO_5008256691" evidence="4">
    <location>
        <begin position="22"/>
        <end position="86"/>
    </location>
</feature>
<evidence type="ECO:0000256" key="3">
    <source>
        <dbReference type="ARBA" id="ARBA00023157"/>
    </source>
</evidence>
<keyword evidence="4" id="KW-0732">Signal</keyword>
<organism evidence="5">
    <name type="scientific">Ahaetulla prasina</name>
    <dbReference type="NCBI Taxonomy" id="499056"/>
    <lineage>
        <taxon>Eukaryota</taxon>
        <taxon>Metazoa</taxon>
        <taxon>Chordata</taxon>
        <taxon>Craniata</taxon>
        <taxon>Vertebrata</taxon>
        <taxon>Euteleostomi</taxon>
        <taxon>Lepidosauria</taxon>
        <taxon>Squamata</taxon>
        <taxon>Bifurcata</taxon>
        <taxon>Unidentata</taxon>
        <taxon>Episquamata</taxon>
        <taxon>Toxicofera</taxon>
        <taxon>Serpentes</taxon>
        <taxon>Colubroidea</taxon>
        <taxon>Colubridae</taxon>
        <taxon>Ahaetuliinae</taxon>
        <taxon>Ahaetulla</taxon>
    </lineage>
</organism>
<protein>
    <submittedName>
        <fullName evidence="5">Three finger toxin 1</fullName>
    </submittedName>
</protein>
<evidence type="ECO:0000256" key="4">
    <source>
        <dbReference type="SAM" id="SignalP"/>
    </source>
</evidence>
<evidence type="ECO:0000256" key="2">
    <source>
        <dbReference type="ARBA" id="ARBA00022525"/>
    </source>
</evidence>
<name>A0A193CHL3_9SAUR</name>
<reference evidence="5" key="1">
    <citation type="journal article" date="2016" name="PLoS Negl. Trop. Dis.">
        <title>Full-Length Venom Protein cDNA Sequences from Venom-Derived mRNA: Exploring Compositional Variation and Adaptive Multigene Evolution.</title>
        <authorList>
            <person name="Modahl C.M."/>
            <person name="Mackessy S.P."/>
        </authorList>
    </citation>
    <scope>NUCLEOTIDE SEQUENCE</scope>
</reference>
<comment type="subcellular location">
    <subcellularLocation>
        <location evidence="1">Secreted</location>
    </subcellularLocation>
</comment>
<dbReference type="Pfam" id="PF21947">
    <property type="entry name" value="Toxin_cobra-type"/>
    <property type="match status" value="1"/>
</dbReference>
<dbReference type="AlphaFoldDB" id="A0A193CHL3"/>
<accession>A0A193CHL3</accession>
<dbReference type="Gene3D" id="2.10.60.10">
    <property type="entry name" value="CD59"/>
    <property type="match status" value="1"/>
</dbReference>
<evidence type="ECO:0000256" key="1">
    <source>
        <dbReference type="ARBA" id="ARBA00004613"/>
    </source>
</evidence>
<dbReference type="SUPFAM" id="SSF57302">
    <property type="entry name" value="Snake toxin-like"/>
    <property type="match status" value="1"/>
</dbReference>
<keyword evidence="3" id="KW-1015">Disulfide bond</keyword>
<dbReference type="CDD" id="cd00206">
    <property type="entry name" value="TFP_snake_toxin"/>
    <property type="match status" value="1"/>
</dbReference>
<dbReference type="InterPro" id="IPR003571">
    <property type="entry name" value="Snake_3FTx"/>
</dbReference>
<dbReference type="InterPro" id="IPR054131">
    <property type="entry name" value="Toxin_cobra-type"/>
</dbReference>
<dbReference type="GO" id="GO:0005576">
    <property type="term" value="C:extracellular region"/>
    <property type="evidence" value="ECO:0007669"/>
    <property type="project" value="UniProtKB-SubCell"/>
</dbReference>
<dbReference type="InterPro" id="IPR045860">
    <property type="entry name" value="Snake_toxin-like_sf"/>
</dbReference>
<evidence type="ECO:0000313" key="5">
    <source>
        <dbReference type="EMBL" id="ANN23934.1"/>
    </source>
</evidence>
<sequence>MKTLLLALVVVAFVFLDSGYTLICQSCDEQGCPRDEHCSEEQNLCFERWNKNDMFGTNIVRGCTDTYAAPGENEKVTYCAFDRCNW</sequence>
<dbReference type="GO" id="GO:0090729">
    <property type="term" value="F:toxin activity"/>
    <property type="evidence" value="ECO:0007669"/>
    <property type="project" value="InterPro"/>
</dbReference>
<feature type="signal peptide" evidence="4">
    <location>
        <begin position="1"/>
        <end position="21"/>
    </location>
</feature>
<proteinExistence type="evidence at transcript level"/>
<dbReference type="EMBL" id="KU666925">
    <property type="protein sequence ID" value="ANN23934.1"/>
    <property type="molecule type" value="mRNA"/>
</dbReference>